<organism evidence="2 3">
    <name type="scientific">Vigna unguiculata</name>
    <name type="common">Cowpea</name>
    <dbReference type="NCBI Taxonomy" id="3917"/>
    <lineage>
        <taxon>Eukaryota</taxon>
        <taxon>Viridiplantae</taxon>
        <taxon>Streptophyta</taxon>
        <taxon>Embryophyta</taxon>
        <taxon>Tracheophyta</taxon>
        <taxon>Spermatophyta</taxon>
        <taxon>Magnoliopsida</taxon>
        <taxon>eudicotyledons</taxon>
        <taxon>Gunneridae</taxon>
        <taxon>Pentapetalae</taxon>
        <taxon>rosids</taxon>
        <taxon>fabids</taxon>
        <taxon>Fabales</taxon>
        <taxon>Fabaceae</taxon>
        <taxon>Papilionoideae</taxon>
        <taxon>50 kb inversion clade</taxon>
        <taxon>NPAAA clade</taxon>
        <taxon>indigoferoid/millettioid clade</taxon>
        <taxon>Phaseoleae</taxon>
        <taxon>Vigna</taxon>
    </lineage>
</organism>
<protein>
    <submittedName>
        <fullName evidence="2">Uncharacterized protein</fullName>
    </submittedName>
</protein>
<dbReference type="EMBL" id="CP039354">
    <property type="protein sequence ID" value="QCE11043.1"/>
    <property type="molecule type" value="Genomic_DNA"/>
</dbReference>
<feature type="compositionally biased region" description="Basic and acidic residues" evidence="1">
    <location>
        <begin position="32"/>
        <end position="42"/>
    </location>
</feature>
<accession>A0A4D6NB51</accession>
<reference evidence="2 3" key="1">
    <citation type="submission" date="2019-04" db="EMBL/GenBank/DDBJ databases">
        <title>An improved genome assembly and genetic linkage map for asparagus bean, Vigna unguiculata ssp. sesquipedialis.</title>
        <authorList>
            <person name="Xia Q."/>
            <person name="Zhang R."/>
            <person name="Dong Y."/>
        </authorList>
    </citation>
    <scope>NUCLEOTIDE SEQUENCE [LARGE SCALE GENOMIC DNA]</scope>
    <source>
        <tissue evidence="2">Leaf</tissue>
    </source>
</reference>
<evidence type="ECO:0000256" key="1">
    <source>
        <dbReference type="SAM" id="MobiDB-lite"/>
    </source>
</evidence>
<proteinExistence type="predicted"/>
<evidence type="ECO:0000313" key="2">
    <source>
        <dbReference type="EMBL" id="QCE11043.1"/>
    </source>
</evidence>
<gene>
    <name evidence="2" type="ORF">DEO72_LG10g2276</name>
</gene>
<dbReference type="AlphaFoldDB" id="A0A4D6NB51"/>
<name>A0A4D6NB51_VIGUN</name>
<dbReference type="Proteomes" id="UP000501690">
    <property type="component" value="Linkage Group LG10"/>
</dbReference>
<evidence type="ECO:0000313" key="3">
    <source>
        <dbReference type="Proteomes" id="UP000501690"/>
    </source>
</evidence>
<sequence length="284" mass="31831">MMTRQIYSYTLWATLEIRTPAIREESNLAKRDRVIQEEREQDTPEAPLSPLPSSQQVDFKLSLAHMSLSRANDNALHDCTEQISDLGLAPAKPTRALGSGGYKMQIAVVLLDVRKSVDMSGISEDSEGSEGCEVGDCSDISQIVHDLCLSKEEIGELVVKEALSKGDGECDKSKRKECVSGGTKKKEQLMGVIEQQEHDIRELGGAIVKLKSTLAERKNRSKDQFVSPINLNEVHVPSEAAEDKDVTNNDMYVRMRNDPRLWFKSRVIQTPFVVYSRKKKRIPK</sequence>
<keyword evidence="3" id="KW-1185">Reference proteome</keyword>
<feature type="region of interest" description="Disordered" evidence="1">
    <location>
        <begin position="32"/>
        <end position="53"/>
    </location>
</feature>